<accession>A0A7J0CYX7</accession>
<protein>
    <submittedName>
        <fullName evidence="2">Uncharacterized protein</fullName>
    </submittedName>
</protein>
<gene>
    <name evidence="2" type="ORF">Smic_61740</name>
</gene>
<evidence type="ECO:0000313" key="2">
    <source>
        <dbReference type="EMBL" id="GFN07618.1"/>
    </source>
</evidence>
<evidence type="ECO:0000313" key="3">
    <source>
        <dbReference type="Proteomes" id="UP000498740"/>
    </source>
</evidence>
<name>A0A7J0CYX7_STRMI</name>
<reference evidence="2 3" key="1">
    <citation type="submission" date="2020-05" db="EMBL/GenBank/DDBJ databases">
        <title>Whole genome shotgun sequence of Streptomyces microflavus NBRC 13062.</title>
        <authorList>
            <person name="Komaki H."/>
            <person name="Tamura T."/>
        </authorList>
    </citation>
    <scope>NUCLEOTIDE SEQUENCE [LARGE SCALE GENOMIC DNA]</scope>
    <source>
        <strain evidence="2 3">NBRC 13062</strain>
    </source>
</reference>
<feature type="region of interest" description="Disordered" evidence="1">
    <location>
        <begin position="85"/>
        <end position="107"/>
    </location>
</feature>
<dbReference type="Proteomes" id="UP000498740">
    <property type="component" value="Unassembled WGS sequence"/>
</dbReference>
<proteinExistence type="predicted"/>
<organism evidence="2 3">
    <name type="scientific">Streptomyces microflavus</name>
    <name type="common">Streptomyces lipmanii</name>
    <dbReference type="NCBI Taxonomy" id="1919"/>
    <lineage>
        <taxon>Bacteria</taxon>
        <taxon>Bacillati</taxon>
        <taxon>Actinomycetota</taxon>
        <taxon>Actinomycetes</taxon>
        <taxon>Kitasatosporales</taxon>
        <taxon>Streptomycetaceae</taxon>
        <taxon>Streptomyces</taxon>
    </lineage>
</organism>
<comment type="caution">
    <text evidence="2">The sequence shown here is derived from an EMBL/GenBank/DDBJ whole genome shotgun (WGS) entry which is preliminary data.</text>
</comment>
<sequence>MAGQVHEAARRCLGPGQGELDREAFEEIFPWRTGWASAVLTEGLLVPAGAGYRFAHEELGDWVQGAHLDLDAALRSLVHRWHRGAGRASGCRKGQRRPGSRAAAGKP</sequence>
<evidence type="ECO:0000256" key="1">
    <source>
        <dbReference type="SAM" id="MobiDB-lite"/>
    </source>
</evidence>
<dbReference type="EMBL" id="BLWD01000001">
    <property type="protein sequence ID" value="GFN07618.1"/>
    <property type="molecule type" value="Genomic_DNA"/>
</dbReference>
<dbReference type="AlphaFoldDB" id="A0A7J0CYX7"/>